<keyword evidence="2" id="KW-1185">Reference proteome</keyword>
<dbReference type="AlphaFoldDB" id="A0A4Y2AVM9"/>
<name>A0A4Y2AVM9_ARAVE</name>
<reference evidence="1 2" key="1">
    <citation type="journal article" date="2019" name="Sci. Rep.">
        <title>Orb-weaving spider Araneus ventricosus genome elucidates the spidroin gene catalogue.</title>
        <authorList>
            <person name="Kono N."/>
            <person name="Nakamura H."/>
            <person name="Ohtoshi R."/>
            <person name="Moran D.A.P."/>
            <person name="Shinohara A."/>
            <person name="Yoshida Y."/>
            <person name="Fujiwara M."/>
            <person name="Mori M."/>
            <person name="Tomita M."/>
            <person name="Arakawa K."/>
        </authorList>
    </citation>
    <scope>NUCLEOTIDE SEQUENCE [LARGE SCALE GENOMIC DNA]</scope>
</reference>
<gene>
    <name evidence="1" type="ORF">AVEN_118532_1</name>
</gene>
<organism evidence="1 2">
    <name type="scientific">Araneus ventricosus</name>
    <name type="common">Orbweaver spider</name>
    <name type="synonym">Epeira ventricosa</name>
    <dbReference type="NCBI Taxonomy" id="182803"/>
    <lineage>
        <taxon>Eukaryota</taxon>
        <taxon>Metazoa</taxon>
        <taxon>Ecdysozoa</taxon>
        <taxon>Arthropoda</taxon>
        <taxon>Chelicerata</taxon>
        <taxon>Arachnida</taxon>
        <taxon>Araneae</taxon>
        <taxon>Araneomorphae</taxon>
        <taxon>Entelegynae</taxon>
        <taxon>Araneoidea</taxon>
        <taxon>Araneidae</taxon>
        <taxon>Araneus</taxon>
    </lineage>
</organism>
<proteinExistence type="predicted"/>
<dbReference type="EMBL" id="BGPR01000036">
    <property type="protein sequence ID" value="GBL84111.1"/>
    <property type="molecule type" value="Genomic_DNA"/>
</dbReference>
<evidence type="ECO:0000313" key="2">
    <source>
        <dbReference type="Proteomes" id="UP000499080"/>
    </source>
</evidence>
<sequence length="158" mass="17383">MPRTTPELAPFFKLPHHTSGRCSILAYAGDAMEEDSSRFLEDSSMATDVEISSYASDGAPKLLEHSAFNLVKAALMIRQDITNRVVLQIEQSFSVVQAPQCPPNFRFETKLLVEGTCNCPYSSGVSLSGLLPFPQLKEHLSEAMFSQTIKSGQLPRSD</sequence>
<protein>
    <submittedName>
        <fullName evidence="1">Uncharacterized protein</fullName>
    </submittedName>
</protein>
<accession>A0A4Y2AVM9</accession>
<comment type="caution">
    <text evidence="1">The sequence shown here is derived from an EMBL/GenBank/DDBJ whole genome shotgun (WGS) entry which is preliminary data.</text>
</comment>
<dbReference type="Proteomes" id="UP000499080">
    <property type="component" value="Unassembled WGS sequence"/>
</dbReference>
<evidence type="ECO:0000313" key="1">
    <source>
        <dbReference type="EMBL" id="GBL84111.1"/>
    </source>
</evidence>